<keyword evidence="1" id="KW-0614">Plasmid</keyword>
<gene>
    <name evidence="1" type="ORF">KU306_16720</name>
</gene>
<dbReference type="RefSeq" id="WP_147301801.1">
    <property type="nucleotide sequence ID" value="NZ_CP078064.1"/>
</dbReference>
<protein>
    <recommendedName>
        <fullName evidence="3">Restriction endonuclease</fullName>
    </recommendedName>
</protein>
<sequence>MSEVMAIEGIASDLARLHGYHTEIRVPYIKADSTKNSPGDIDVLGINQHGETIAIECKAFGEPYAYPNWNTERRTSDIRGYIEELVHDCGDILDTRFEHVDSIDEIWIVFKGFFASEEDPRRTVVKRSREAFTNELEAEFGVSIRLLPSHVLIQELIETVAIDMDFRRRRYASPAMEMVRHLCAVALHRPEEISTISDSLMEISDRD</sequence>
<name>A0ABY5RHY7_HALLR</name>
<dbReference type="EMBL" id="CP078064">
    <property type="protein sequence ID" value="UVE51966.1"/>
    <property type="molecule type" value="Genomic_DNA"/>
</dbReference>
<proteinExistence type="predicted"/>
<organism evidence="1 2">
    <name type="scientific">Haloferax larsenii</name>
    <dbReference type="NCBI Taxonomy" id="302484"/>
    <lineage>
        <taxon>Archaea</taxon>
        <taxon>Methanobacteriati</taxon>
        <taxon>Methanobacteriota</taxon>
        <taxon>Stenosarchaea group</taxon>
        <taxon>Halobacteria</taxon>
        <taxon>Halobacteriales</taxon>
        <taxon>Haloferacaceae</taxon>
        <taxon>Haloferax</taxon>
    </lineage>
</organism>
<keyword evidence="2" id="KW-1185">Reference proteome</keyword>
<evidence type="ECO:0000313" key="2">
    <source>
        <dbReference type="Proteomes" id="UP001058330"/>
    </source>
</evidence>
<accession>A0ABY5RHY7</accession>
<evidence type="ECO:0000313" key="1">
    <source>
        <dbReference type="EMBL" id="UVE51966.1"/>
    </source>
</evidence>
<dbReference type="Proteomes" id="UP001058330">
    <property type="component" value="Plasmid pHl5678-1"/>
</dbReference>
<geneLocation type="plasmid" evidence="1 2">
    <name>pHl5678-1</name>
</geneLocation>
<evidence type="ECO:0008006" key="3">
    <source>
        <dbReference type="Google" id="ProtNLM"/>
    </source>
</evidence>
<dbReference type="GeneID" id="300253158"/>
<reference evidence="1" key="1">
    <citation type="submission" date="2021-07" db="EMBL/GenBank/DDBJ databases">
        <title>Studies on halocins as antimicrobial molecules from haloarchaea.</title>
        <authorList>
            <person name="Kumar S."/>
            <person name="Khare S.K."/>
        </authorList>
    </citation>
    <scope>NUCLEOTIDE SEQUENCE</scope>
    <source>
        <strain evidence="1">NCIM 5678</strain>
        <plasmid evidence="1">pHl5678-1</plasmid>
    </source>
</reference>